<dbReference type="EMBL" id="JRMW01000039">
    <property type="protein sequence ID" value="KGF03398.1"/>
    <property type="molecule type" value="Genomic_DNA"/>
</dbReference>
<sequence length="74" mass="8071">MKKKYTIEGLDCANCAAKIEEALGKLDGVESATVSFLSEKVKFDLRDDVDLDKLIAKANEIADKIEPGSKILVD</sequence>
<dbReference type="InterPro" id="IPR017969">
    <property type="entry name" value="Heavy-metal-associated_CS"/>
</dbReference>
<dbReference type="RefSeq" id="WP_037328413.1">
    <property type="nucleotide sequence ID" value="NZ_JRMW01000039.1"/>
</dbReference>
<organism evidence="3 4">
    <name type="scientific">Anaerococcus lactolyticus S7-1-13</name>
    <dbReference type="NCBI Taxonomy" id="1284686"/>
    <lineage>
        <taxon>Bacteria</taxon>
        <taxon>Bacillati</taxon>
        <taxon>Bacillota</taxon>
        <taxon>Tissierellia</taxon>
        <taxon>Tissierellales</taxon>
        <taxon>Peptoniphilaceae</taxon>
        <taxon>Anaerococcus</taxon>
    </lineage>
</organism>
<dbReference type="eggNOG" id="COG2608">
    <property type="taxonomic scope" value="Bacteria"/>
</dbReference>
<name>A0A095X0P3_9FIRM</name>
<dbReference type="GO" id="GO:0046872">
    <property type="term" value="F:metal ion binding"/>
    <property type="evidence" value="ECO:0007669"/>
    <property type="project" value="UniProtKB-KW"/>
</dbReference>
<feature type="domain" description="HMA" evidence="2">
    <location>
        <begin position="1"/>
        <end position="66"/>
    </location>
</feature>
<reference evidence="3 4" key="1">
    <citation type="submission" date="2014-07" db="EMBL/GenBank/DDBJ databases">
        <authorList>
            <person name="McCorrison J."/>
            <person name="Sanka R."/>
            <person name="Torralba M."/>
            <person name="Gillis M."/>
            <person name="Haft D.H."/>
            <person name="Methe B."/>
            <person name="Sutton G."/>
            <person name="Nelson K.E."/>
        </authorList>
    </citation>
    <scope>NUCLEOTIDE SEQUENCE [LARGE SCALE GENOMIC DNA]</scope>
    <source>
        <strain evidence="3 4">S7-1-13</strain>
    </source>
</reference>
<proteinExistence type="predicted"/>
<gene>
    <name evidence="3" type="ORF">HMPREF1630_07405</name>
</gene>
<evidence type="ECO:0000256" key="1">
    <source>
        <dbReference type="ARBA" id="ARBA00022723"/>
    </source>
</evidence>
<protein>
    <submittedName>
        <fullName evidence="3">Heavy metal transporter</fullName>
    </submittedName>
</protein>
<dbReference type="InterPro" id="IPR006121">
    <property type="entry name" value="HMA_dom"/>
</dbReference>
<dbReference type="PROSITE" id="PS01047">
    <property type="entry name" value="HMA_1"/>
    <property type="match status" value="1"/>
</dbReference>
<evidence type="ECO:0000313" key="4">
    <source>
        <dbReference type="Proteomes" id="UP000029579"/>
    </source>
</evidence>
<dbReference type="Proteomes" id="UP000029579">
    <property type="component" value="Unassembled WGS sequence"/>
</dbReference>
<dbReference type="Pfam" id="PF00403">
    <property type="entry name" value="HMA"/>
    <property type="match status" value="1"/>
</dbReference>
<dbReference type="PROSITE" id="PS50846">
    <property type="entry name" value="HMA_2"/>
    <property type="match status" value="1"/>
</dbReference>
<dbReference type="Gene3D" id="3.30.70.100">
    <property type="match status" value="1"/>
</dbReference>
<evidence type="ECO:0000313" key="3">
    <source>
        <dbReference type="EMBL" id="KGF03398.1"/>
    </source>
</evidence>
<dbReference type="AlphaFoldDB" id="A0A095X0P3"/>
<accession>A0A095X0P3</accession>
<comment type="caution">
    <text evidence="3">The sequence shown here is derived from an EMBL/GenBank/DDBJ whole genome shotgun (WGS) entry which is preliminary data.</text>
</comment>
<keyword evidence="1" id="KW-0479">Metal-binding</keyword>
<dbReference type="OrthoDB" id="7068874at2"/>
<dbReference type="SUPFAM" id="SSF55008">
    <property type="entry name" value="HMA, heavy metal-associated domain"/>
    <property type="match status" value="1"/>
</dbReference>
<dbReference type="InterPro" id="IPR036163">
    <property type="entry name" value="HMA_dom_sf"/>
</dbReference>
<evidence type="ECO:0000259" key="2">
    <source>
        <dbReference type="PROSITE" id="PS50846"/>
    </source>
</evidence>
<dbReference type="CDD" id="cd00371">
    <property type="entry name" value="HMA"/>
    <property type="match status" value="1"/>
</dbReference>